<dbReference type="EMBL" id="CP132471">
    <property type="protein sequence ID" value="WNY69155.1"/>
    <property type="molecule type" value="Genomic_DNA"/>
</dbReference>
<sequence>MREYYSLDLIFFSFDDNLISRGSVEYSTEPNVIAKASTEDRNFPIPSFRDPRTIVHIFDLEVSKGSLDYKLLTKLSNKQFYENLPKSQKLKRLVFNDQMGLKIISNSAFFAEIPTRKYSSENDTVKFTIHAINCDVEKAALI</sequence>
<dbReference type="RefSeq" id="WP_316384087.1">
    <property type="nucleotide sequence ID" value="NZ_CP132471.1"/>
</dbReference>
<name>A0ABZ0CK79_9SPIR</name>
<protein>
    <submittedName>
        <fullName evidence="1">DUF1463 family protein</fullName>
    </submittedName>
</protein>
<evidence type="ECO:0000313" key="2">
    <source>
        <dbReference type="Proteomes" id="UP001301963"/>
    </source>
</evidence>
<organism evidence="1 2">
    <name type="scientific">Borreliella lusitaniae</name>
    <dbReference type="NCBI Taxonomy" id="100177"/>
    <lineage>
        <taxon>Bacteria</taxon>
        <taxon>Pseudomonadati</taxon>
        <taxon>Spirochaetota</taxon>
        <taxon>Spirochaetia</taxon>
        <taxon>Spirochaetales</taxon>
        <taxon>Borreliaceae</taxon>
        <taxon>Borreliella</taxon>
    </lineage>
</organism>
<keyword evidence="2" id="KW-1185">Reference proteome</keyword>
<proteinExistence type="predicted"/>
<dbReference type="InterPro" id="IPR009925">
    <property type="entry name" value="DUF1463"/>
</dbReference>
<dbReference type="Pfam" id="PF07316">
    <property type="entry name" value="DUF1463"/>
    <property type="match status" value="1"/>
</dbReference>
<geneLocation type="plasmid" evidence="1 2">
    <name>lp54</name>
</geneLocation>
<gene>
    <name evidence="1" type="ORF">QIA44_04820</name>
</gene>
<accession>A0ABZ0CK79</accession>
<evidence type="ECO:0000313" key="1">
    <source>
        <dbReference type="EMBL" id="WNY69155.1"/>
    </source>
</evidence>
<reference evidence="1" key="1">
    <citation type="submission" date="2023-07" db="EMBL/GenBank/DDBJ databases">
        <title>Genome sequencing of multiple Borrelia sensu lato isolates.</title>
        <authorList>
            <person name="Mongodin E.F."/>
            <person name="Rudenko N."/>
            <person name="Fraser C.M."/>
            <person name="Schutzer S."/>
            <person name="Luft B."/>
            <person name="Morgan R."/>
            <person name="Chastens S."/>
            <person name="Qiu W."/>
        </authorList>
    </citation>
    <scope>NUCLEOTIDE SEQUENCE [LARGE SCALE GENOMIC DNA]</scope>
    <source>
        <strain evidence="1">PotiB3</strain>
    </source>
</reference>
<dbReference type="Proteomes" id="UP001301963">
    <property type="component" value="Plasmid lp54"/>
</dbReference>
<keyword evidence="1" id="KW-0614">Plasmid</keyword>